<keyword evidence="1" id="KW-0611">Plant defense</keyword>
<dbReference type="SUPFAM" id="SSF52058">
    <property type="entry name" value="L domain-like"/>
    <property type="match status" value="1"/>
</dbReference>
<protein>
    <recommendedName>
        <fullName evidence="2">Disease resistance protein At4g27190-like leucine-rich repeats domain-containing protein</fullName>
    </recommendedName>
</protein>
<accession>A0AA39VWQ9</accession>
<reference evidence="3" key="2">
    <citation type="submission" date="2023-06" db="EMBL/GenBank/DDBJ databases">
        <authorList>
            <person name="Swenson N.G."/>
            <person name="Wegrzyn J.L."/>
            <person name="Mcevoy S.L."/>
        </authorList>
    </citation>
    <scope>NUCLEOTIDE SEQUENCE</scope>
    <source>
        <strain evidence="3">NS2018</strain>
        <tissue evidence="3">Leaf</tissue>
    </source>
</reference>
<comment type="caution">
    <text evidence="3">The sequence shown here is derived from an EMBL/GenBank/DDBJ whole genome shotgun (WGS) entry which is preliminary data.</text>
</comment>
<dbReference type="Gene3D" id="3.80.10.10">
    <property type="entry name" value="Ribonuclease Inhibitor"/>
    <property type="match status" value="1"/>
</dbReference>
<sequence length="281" mass="32516">METEYVVIPPGVISSLSSLEMYSNLEYFSPSKIDMKLIIEELECLEKITNVGLTLFSSVSHVLKFMSSSPKLQSCITRLLIQNCKELCSLDISCSTMRRMEHLEELYISFCPNLREVKICFENGERMQRSESNCFRNLQILNIYECDILENLTWLIYTPRLRFLYVMECESLEEIIAWDFAGSSEIEEAAEIFSNLEKVFFRSLPKLKSICRRAMPFPSLRDITVHRCGSLRKLPFNAQSAKSTLKAVTGGSREWWDKLEWEDEATKLAFSSKWQQGGVWG</sequence>
<dbReference type="AlphaFoldDB" id="A0AA39VWQ9"/>
<organism evidence="3 4">
    <name type="scientific">Acer saccharum</name>
    <name type="common">Sugar maple</name>
    <dbReference type="NCBI Taxonomy" id="4024"/>
    <lineage>
        <taxon>Eukaryota</taxon>
        <taxon>Viridiplantae</taxon>
        <taxon>Streptophyta</taxon>
        <taxon>Embryophyta</taxon>
        <taxon>Tracheophyta</taxon>
        <taxon>Spermatophyta</taxon>
        <taxon>Magnoliopsida</taxon>
        <taxon>eudicotyledons</taxon>
        <taxon>Gunneridae</taxon>
        <taxon>Pentapetalae</taxon>
        <taxon>rosids</taxon>
        <taxon>malvids</taxon>
        <taxon>Sapindales</taxon>
        <taxon>Sapindaceae</taxon>
        <taxon>Hippocastanoideae</taxon>
        <taxon>Acereae</taxon>
        <taxon>Acer</taxon>
    </lineage>
</organism>
<feature type="domain" description="Disease resistance protein At4g27190-like leucine-rich repeats" evidence="2">
    <location>
        <begin position="130"/>
        <end position="243"/>
    </location>
</feature>
<evidence type="ECO:0000259" key="2">
    <source>
        <dbReference type="Pfam" id="PF23247"/>
    </source>
</evidence>
<dbReference type="PANTHER" id="PTHR33463">
    <property type="entry name" value="NB-ARC DOMAIN-CONTAINING PROTEIN-RELATED"/>
    <property type="match status" value="1"/>
</dbReference>
<dbReference type="InterPro" id="IPR057135">
    <property type="entry name" value="At4g27190-like_LRR"/>
</dbReference>
<keyword evidence="4" id="KW-1185">Reference proteome</keyword>
<proteinExistence type="predicted"/>
<dbReference type="InterPro" id="IPR032675">
    <property type="entry name" value="LRR_dom_sf"/>
</dbReference>
<evidence type="ECO:0000313" key="4">
    <source>
        <dbReference type="Proteomes" id="UP001168877"/>
    </source>
</evidence>
<dbReference type="Proteomes" id="UP001168877">
    <property type="component" value="Unassembled WGS sequence"/>
</dbReference>
<dbReference type="EMBL" id="JAUESC010000004">
    <property type="protein sequence ID" value="KAK0595527.1"/>
    <property type="molecule type" value="Genomic_DNA"/>
</dbReference>
<evidence type="ECO:0000313" key="3">
    <source>
        <dbReference type="EMBL" id="KAK0595527.1"/>
    </source>
</evidence>
<dbReference type="Pfam" id="PF23247">
    <property type="entry name" value="LRR_RPS2"/>
    <property type="match status" value="1"/>
</dbReference>
<evidence type="ECO:0000256" key="1">
    <source>
        <dbReference type="ARBA" id="ARBA00022821"/>
    </source>
</evidence>
<gene>
    <name evidence="3" type="ORF">LWI29_007539</name>
</gene>
<dbReference type="InterPro" id="IPR050905">
    <property type="entry name" value="Plant_NBS-LRR"/>
</dbReference>
<name>A0AA39VWQ9_ACESA</name>
<reference evidence="3" key="1">
    <citation type="journal article" date="2022" name="Plant J.">
        <title>Strategies of tolerance reflected in two North American maple genomes.</title>
        <authorList>
            <person name="McEvoy S.L."/>
            <person name="Sezen U.U."/>
            <person name="Trouern-Trend A."/>
            <person name="McMahon S.M."/>
            <person name="Schaberg P.G."/>
            <person name="Yang J."/>
            <person name="Wegrzyn J.L."/>
            <person name="Swenson N.G."/>
        </authorList>
    </citation>
    <scope>NUCLEOTIDE SEQUENCE</scope>
    <source>
        <strain evidence="3">NS2018</strain>
    </source>
</reference>